<sequence length="87" mass="10263">MAYKKSVLFISCDEAKHICDKVQYGEASGWEKFKLNLRLSWCRFTKAYSKRNNKLSELVQKAEVKTLDNDLKNKMQKELERELSNSK</sequence>
<comment type="caution">
    <text evidence="1">The sequence shown here is derived from an EMBL/GenBank/DDBJ whole genome shotgun (WGS) entry which is preliminary data.</text>
</comment>
<dbReference type="Proteomes" id="UP000474296">
    <property type="component" value="Unassembled WGS sequence"/>
</dbReference>
<dbReference type="EMBL" id="JAABOQ010000001">
    <property type="protein sequence ID" value="NER16237.1"/>
    <property type="molecule type" value="Genomic_DNA"/>
</dbReference>
<dbReference type="AlphaFoldDB" id="A0A6M0CLD2"/>
<evidence type="ECO:0000313" key="2">
    <source>
        <dbReference type="Proteomes" id="UP000474296"/>
    </source>
</evidence>
<reference evidence="1 2" key="1">
    <citation type="submission" date="2020-01" db="EMBL/GenBank/DDBJ databases">
        <title>Spongiivirga citrea KCTC 32990T.</title>
        <authorList>
            <person name="Wang G."/>
        </authorList>
    </citation>
    <scope>NUCLEOTIDE SEQUENCE [LARGE SCALE GENOMIC DNA]</scope>
    <source>
        <strain evidence="1 2">KCTC 32990</strain>
    </source>
</reference>
<evidence type="ECO:0000313" key="1">
    <source>
        <dbReference type="EMBL" id="NER16237.1"/>
    </source>
</evidence>
<organism evidence="1 2">
    <name type="scientific">Spongiivirga citrea</name>
    <dbReference type="NCBI Taxonomy" id="1481457"/>
    <lineage>
        <taxon>Bacteria</taxon>
        <taxon>Pseudomonadati</taxon>
        <taxon>Bacteroidota</taxon>
        <taxon>Flavobacteriia</taxon>
        <taxon>Flavobacteriales</taxon>
        <taxon>Flavobacteriaceae</taxon>
        <taxon>Spongiivirga</taxon>
    </lineage>
</organism>
<gene>
    <name evidence="1" type="ORF">GWK10_03390</name>
</gene>
<name>A0A6M0CLD2_9FLAO</name>
<accession>A0A6M0CLD2</accession>
<proteinExistence type="predicted"/>
<dbReference type="RefSeq" id="WP_164029483.1">
    <property type="nucleotide sequence ID" value="NZ_JAABOQ010000001.1"/>
</dbReference>
<evidence type="ECO:0008006" key="3">
    <source>
        <dbReference type="Google" id="ProtNLM"/>
    </source>
</evidence>
<protein>
    <recommendedName>
        <fullName evidence="3">Glycine dehydrogenase</fullName>
    </recommendedName>
</protein>
<keyword evidence="2" id="KW-1185">Reference proteome</keyword>